<feature type="transmembrane region" description="Helical" evidence="8">
    <location>
        <begin position="565"/>
        <end position="592"/>
    </location>
</feature>
<protein>
    <recommendedName>
        <fullName evidence="11">Receptor for retinol uptake STRA6</fullName>
    </recommendedName>
</protein>
<dbReference type="GO" id="GO:0005886">
    <property type="term" value="C:plasma membrane"/>
    <property type="evidence" value="ECO:0007669"/>
    <property type="project" value="UniProtKB-SubCell"/>
</dbReference>
<comment type="subcellular location">
    <subcellularLocation>
        <location evidence="1">Cell membrane</location>
        <topology evidence="1">Multi-pass membrane protein</topology>
    </subcellularLocation>
</comment>
<keyword evidence="7" id="KW-0675">Receptor</keyword>
<feature type="transmembrane region" description="Helical" evidence="8">
    <location>
        <begin position="612"/>
        <end position="630"/>
    </location>
</feature>
<dbReference type="InterPro" id="IPR026612">
    <property type="entry name" value="STRA6-like"/>
</dbReference>
<keyword evidence="6 8" id="KW-0472">Membrane</keyword>
<dbReference type="GO" id="GO:0038023">
    <property type="term" value="F:signaling receptor activity"/>
    <property type="evidence" value="ECO:0007669"/>
    <property type="project" value="InterPro"/>
</dbReference>
<reference evidence="9" key="1">
    <citation type="submission" date="2022-06" db="EMBL/GenBank/DDBJ databases">
        <authorList>
            <person name="Berger JAMES D."/>
            <person name="Berger JAMES D."/>
        </authorList>
    </citation>
    <scope>NUCLEOTIDE SEQUENCE [LARGE SCALE GENOMIC DNA]</scope>
</reference>
<evidence type="ECO:0000256" key="8">
    <source>
        <dbReference type="SAM" id="Phobius"/>
    </source>
</evidence>
<evidence type="ECO:0000256" key="4">
    <source>
        <dbReference type="ARBA" id="ARBA00022692"/>
    </source>
</evidence>
<reference evidence="10" key="2">
    <citation type="submission" date="2023-11" db="UniProtKB">
        <authorList>
            <consortium name="WormBaseParasite"/>
        </authorList>
    </citation>
    <scope>IDENTIFICATION</scope>
</reference>
<feature type="transmembrane region" description="Helical" evidence="8">
    <location>
        <begin position="77"/>
        <end position="97"/>
    </location>
</feature>
<evidence type="ECO:0000313" key="10">
    <source>
        <dbReference type="WBParaSite" id="TREG1_133040.1"/>
    </source>
</evidence>
<keyword evidence="3" id="KW-1003">Cell membrane</keyword>
<sequence length="856" mass="99891">MSGINTLTDSNDMNYGNNSAAAEDDISSSSMKPVASEIKHPWDFNEFTNIFTPMNDTEVQLYSLKDYSKVREISEQFYLILFFVSIGYTLIIAFLTCKHKKPTDHHKHTTDQHITSSIHHNKQKHYFVRFTTLCLNYLSQYPGLPNPLDFIVYKRIPYIYTSAYMCAFVLISGIFTDNYHVRQVYLNAPLWMIVIYKIFVICFLSITLLPVFLSITYGGLFAWISGLIYCLLNLVFLLMSIIKILMNDSYQTLSRVSMLLPTLLAYLILCNYFLYQIIYNFKHLRRHVFKSFPPNSNSYVQFVMTYVQNKLNTKSKRHYAYQCKDQVNHLERIDSNFSCNSSTQATIPDNTNIHVVHSTSHRFLSNTKFIDHLTFELLKLPRCLYNFCYPTGLIWSMGVSIMLHYFLTIQSISYMMNLRDLGKKYIETLYPSMRMSLKQNLCFSNVKYIFGLFNYSSNVTSLSSPSSSESHSSSSPPAYRSPVNRNHLEYAFVYYCIDIVWIIFLMSITMALIVNMYNICKILLNYHDLSLSVYAKGFSCLPEIEKCMNPVRITYGCIVFPSYQIAALVCGFYLQIILYFLVICFVFFLLSFNLFTPYTFLIEILSHWWPEIIIICASAIIQRLVIQYAYTQSNGQAIGFRNLRSLHQFMYISSFYNIFYGIISSLCRILLYPISSAVSLARLDVASLTATPRCADTGYMTFLGFLYADVMHFNPCLRLFIWIVMDACLRRRHFPLYSSQQYDTAFLMEFESFRKFFQLTDTPVKEANHLSYSSPDSYLTTTYTSSNNNRSILYKEKGVKSKLGMHCCCLFEMNELKACSVMNAHRRRILIRNRWFLYYTLVRNPQLCSHRRMDPI</sequence>
<evidence type="ECO:0000256" key="3">
    <source>
        <dbReference type="ARBA" id="ARBA00022475"/>
    </source>
</evidence>
<feature type="transmembrane region" description="Helical" evidence="8">
    <location>
        <begin position="158"/>
        <end position="176"/>
    </location>
</feature>
<dbReference type="Pfam" id="PF14752">
    <property type="entry name" value="RBP_receptor"/>
    <property type="match status" value="1"/>
</dbReference>
<dbReference type="AlphaFoldDB" id="A0AA85J4U2"/>
<evidence type="ECO:0000256" key="1">
    <source>
        <dbReference type="ARBA" id="ARBA00004651"/>
    </source>
</evidence>
<name>A0AA85J4U2_TRIRE</name>
<keyword evidence="9" id="KW-1185">Reference proteome</keyword>
<feature type="transmembrane region" description="Helical" evidence="8">
    <location>
        <begin position="258"/>
        <end position="281"/>
    </location>
</feature>
<keyword evidence="2" id="KW-0813">Transport</keyword>
<dbReference type="WBParaSite" id="TREG1_133040.1">
    <property type="protein sequence ID" value="TREG1_133040.1"/>
    <property type="gene ID" value="TREG1_133040"/>
</dbReference>
<organism evidence="9 10">
    <name type="scientific">Trichobilharzia regenti</name>
    <name type="common">Nasal bird schistosome</name>
    <dbReference type="NCBI Taxonomy" id="157069"/>
    <lineage>
        <taxon>Eukaryota</taxon>
        <taxon>Metazoa</taxon>
        <taxon>Spiralia</taxon>
        <taxon>Lophotrochozoa</taxon>
        <taxon>Platyhelminthes</taxon>
        <taxon>Trematoda</taxon>
        <taxon>Digenea</taxon>
        <taxon>Strigeidida</taxon>
        <taxon>Schistosomatoidea</taxon>
        <taxon>Schistosomatidae</taxon>
        <taxon>Trichobilharzia</taxon>
    </lineage>
</organism>
<proteinExistence type="predicted"/>
<accession>A0AA85J4U2</accession>
<feature type="transmembrane region" description="Helical" evidence="8">
    <location>
        <begin position="492"/>
        <end position="514"/>
    </location>
</feature>
<feature type="transmembrane region" description="Helical" evidence="8">
    <location>
        <begin position="387"/>
        <end position="407"/>
    </location>
</feature>
<evidence type="ECO:0000256" key="6">
    <source>
        <dbReference type="ARBA" id="ARBA00023136"/>
    </source>
</evidence>
<feature type="transmembrane region" description="Helical" evidence="8">
    <location>
        <begin position="220"/>
        <end position="246"/>
    </location>
</feature>
<feature type="transmembrane region" description="Helical" evidence="8">
    <location>
        <begin position="188"/>
        <end position="213"/>
    </location>
</feature>
<evidence type="ECO:0000256" key="2">
    <source>
        <dbReference type="ARBA" id="ARBA00022448"/>
    </source>
</evidence>
<dbReference type="GO" id="GO:0034632">
    <property type="term" value="F:retinol transmembrane transporter activity"/>
    <property type="evidence" value="ECO:0007669"/>
    <property type="project" value="InterPro"/>
</dbReference>
<evidence type="ECO:0000256" key="5">
    <source>
        <dbReference type="ARBA" id="ARBA00022989"/>
    </source>
</evidence>
<keyword evidence="4 8" id="KW-0812">Transmembrane</keyword>
<dbReference type="PANTHER" id="PTHR21444:SF15">
    <property type="entry name" value="RECEPTOR FOR RETINOL UPTAKE STRA6"/>
    <property type="match status" value="1"/>
</dbReference>
<dbReference type="Proteomes" id="UP000050795">
    <property type="component" value="Unassembled WGS sequence"/>
</dbReference>
<dbReference type="GO" id="GO:0071939">
    <property type="term" value="P:vitamin A import into cell"/>
    <property type="evidence" value="ECO:0007669"/>
    <property type="project" value="TreeGrafter"/>
</dbReference>
<evidence type="ECO:0000256" key="7">
    <source>
        <dbReference type="ARBA" id="ARBA00023170"/>
    </source>
</evidence>
<feature type="transmembrane region" description="Helical" evidence="8">
    <location>
        <begin position="651"/>
        <end position="674"/>
    </location>
</feature>
<dbReference type="PANTHER" id="PTHR21444">
    <property type="entry name" value="COILED-COIL DOMAIN-CONTAINING PROTEIN 180"/>
    <property type="match status" value="1"/>
</dbReference>
<evidence type="ECO:0008006" key="11">
    <source>
        <dbReference type="Google" id="ProtNLM"/>
    </source>
</evidence>
<evidence type="ECO:0000313" key="9">
    <source>
        <dbReference type="Proteomes" id="UP000050795"/>
    </source>
</evidence>
<keyword evidence="5 8" id="KW-1133">Transmembrane helix</keyword>
<feature type="transmembrane region" description="Helical" evidence="8">
    <location>
        <begin position="710"/>
        <end position="729"/>
    </location>
</feature>